<evidence type="ECO:0000256" key="1">
    <source>
        <dbReference type="SAM" id="SignalP"/>
    </source>
</evidence>
<feature type="signal peptide" evidence="1">
    <location>
        <begin position="1"/>
        <end position="18"/>
    </location>
</feature>
<dbReference type="AlphaFoldDB" id="A0A1I7B471"/>
<sequence length="564" mass="63197">MKKFLLTLAVACATTAMAQNDMGNITGNLESTFQYLRNDPLIDANQPPEKALINSYANIFYTKGKFSAGARVESYLPRIQGYPDRFDGTGIGFRYIGYKTDFIDLTIGNFYEQFGSGMIFRSYEQRALGYDNAMDGIRLKLNPYKGIRIKGFWGKQRLSFTDGRIINSAGLVRGFDGEMHVNQTFEKLKDFPIDIMIGAQFVSKYQEDDNDQLILPENVGAYGGRIGLRYKGFYLNGEYNIKENDPSSDNGYIYNNGHAALINFGYSRKGLGIVLSAKSTDNMSFRSDRTKDLQDALINFLPPTNKTHTYNLVATLYPYATQLLGEVGYQADIIYTVPKKSKIGGKYGMPININYSIINGSVQSGDGVSGQDSTQRLRPYSNTPFATSTSNYWHDFNVQIKRKFNKKFYAIGSYYNILINNDVIKVTDDAKGKINSHIGVLEMGYKINRKHSLRAEFQALFVNDVYDKATGQEVAQDKGNWATALIEYTISPNWFVSVMDQYNYGNPTEANRIHYIVGSVGYVKGATRIMGTYGRQRAGLFCVGGVCRFVPASNGLTVTLTQSF</sequence>
<gene>
    <name evidence="2" type="ORF">SAMN05216474_2529</name>
</gene>
<evidence type="ECO:0000313" key="3">
    <source>
        <dbReference type="Proteomes" id="UP000236454"/>
    </source>
</evidence>
<dbReference type="STRING" id="477690.SAMN05216474_2529"/>
<evidence type="ECO:0008006" key="4">
    <source>
        <dbReference type="Google" id="ProtNLM"/>
    </source>
</evidence>
<evidence type="ECO:0000313" key="2">
    <source>
        <dbReference type="EMBL" id="SFT81904.1"/>
    </source>
</evidence>
<dbReference type="RefSeq" id="WP_090250768.1">
    <property type="nucleotide sequence ID" value="NZ_FPAS01000004.1"/>
</dbReference>
<reference evidence="2 3" key="1">
    <citation type="submission" date="2016-10" db="EMBL/GenBank/DDBJ databases">
        <authorList>
            <person name="de Groot N.N."/>
        </authorList>
    </citation>
    <scope>NUCLEOTIDE SEQUENCE [LARGE SCALE GENOMIC DNA]</scope>
    <source>
        <strain evidence="2 3">CGMCC 1.7005</strain>
    </source>
</reference>
<keyword evidence="1" id="KW-0732">Signal</keyword>
<feature type="chain" id="PRO_5014738019" description="TonB dependent receptor" evidence="1">
    <location>
        <begin position="19"/>
        <end position="564"/>
    </location>
</feature>
<proteinExistence type="predicted"/>
<protein>
    <recommendedName>
        <fullName evidence="4">TonB dependent receptor</fullName>
    </recommendedName>
</protein>
<accession>A0A1I7B471</accession>
<dbReference type="OrthoDB" id="5480631at2"/>
<dbReference type="InterPro" id="IPR046070">
    <property type="entry name" value="DUF6029"/>
</dbReference>
<organism evidence="2 3">
    <name type="scientific">Lishizhenia tianjinensis</name>
    <dbReference type="NCBI Taxonomy" id="477690"/>
    <lineage>
        <taxon>Bacteria</taxon>
        <taxon>Pseudomonadati</taxon>
        <taxon>Bacteroidota</taxon>
        <taxon>Flavobacteriia</taxon>
        <taxon>Flavobacteriales</taxon>
        <taxon>Crocinitomicaceae</taxon>
        <taxon>Lishizhenia</taxon>
    </lineage>
</organism>
<dbReference type="EMBL" id="FPAS01000004">
    <property type="protein sequence ID" value="SFT81904.1"/>
    <property type="molecule type" value="Genomic_DNA"/>
</dbReference>
<dbReference type="Pfam" id="PF19494">
    <property type="entry name" value="DUF6029"/>
    <property type="match status" value="1"/>
</dbReference>
<dbReference type="Proteomes" id="UP000236454">
    <property type="component" value="Unassembled WGS sequence"/>
</dbReference>
<keyword evidence="3" id="KW-1185">Reference proteome</keyword>
<name>A0A1I7B471_9FLAO</name>